<dbReference type="EMBL" id="VSSQ01000828">
    <property type="protein sequence ID" value="MPM01862.1"/>
    <property type="molecule type" value="Genomic_DNA"/>
</dbReference>
<accession>A0A644WDM4</accession>
<evidence type="ECO:0000259" key="4">
    <source>
        <dbReference type="PROSITE" id="PS50043"/>
    </source>
</evidence>
<dbReference type="Pfam" id="PF13401">
    <property type="entry name" value="AAA_22"/>
    <property type="match status" value="1"/>
</dbReference>
<dbReference type="CDD" id="cd06170">
    <property type="entry name" value="LuxR_C_like"/>
    <property type="match status" value="1"/>
</dbReference>
<keyword evidence="3" id="KW-0804">Transcription</keyword>
<dbReference type="PRINTS" id="PR00038">
    <property type="entry name" value="HTHLUXR"/>
</dbReference>
<dbReference type="PROSITE" id="PS50043">
    <property type="entry name" value="HTH_LUXR_2"/>
    <property type="match status" value="1"/>
</dbReference>
<keyword evidence="2" id="KW-0238">DNA-binding</keyword>
<dbReference type="PANTHER" id="PTHR44688:SF16">
    <property type="entry name" value="DNA-BINDING TRANSCRIPTIONAL ACTIVATOR DEVR_DOSR"/>
    <property type="match status" value="1"/>
</dbReference>
<dbReference type="SUPFAM" id="SSF46894">
    <property type="entry name" value="C-terminal effector domain of the bipartite response regulators"/>
    <property type="match status" value="1"/>
</dbReference>
<dbReference type="InterPro" id="IPR016032">
    <property type="entry name" value="Sig_transdc_resp-reg_C-effctor"/>
</dbReference>
<dbReference type="GO" id="GO:0006355">
    <property type="term" value="P:regulation of DNA-templated transcription"/>
    <property type="evidence" value="ECO:0007669"/>
    <property type="project" value="InterPro"/>
</dbReference>
<dbReference type="InterPro" id="IPR000792">
    <property type="entry name" value="Tscrpt_reg_LuxR_C"/>
</dbReference>
<feature type="domain" description="HTH luxR-type" evidence="4">
    <location>
        <begin position="764"/>
        <end position="826"/>
    </location>
</feature>
<proteinExistence type="predicted"/>
<dbReference type="Gene3D" id="1.10.10.10">
    <property type="entry name" value="Winged helix-like DNA-binding domain superfamily/Winged helix DNA-binding domain"/>
    <property type="match status" value="1"/>
</dbReference>
<dbReference type="PANTHER" id="PTHR44688">
    <property type="entry name" value="DNA-BINDING TRANSCRIPTIONAL ACTIVATOR DEVR_DOSR"/>
    <property type="match status" value="1"/>
</dbReference>
<evidence type="ECO:0000313" key="5">
    <source>
        <dbReference type="EMBL" id="MPM01862.1"/>
    </source>
</evidence>
<keyword evidence="1" id="KW-0805">Transcription regulation</keyword>
<dbReference type="InterPro" id="IPR027417">
    <property type="entry name" value="P-loop_NTPase"/>
</dbReference>
<dbReference type="SMART" id="SM00421">
    <property type="entry name" value="HTH_LUXR"/>
    <property type="match status" value="1"/>
</dbReference>
<protein>
    <submittedName>
        <fullName evidence="5">HTH-type transcriptional regulator MalT</fullName>
    </submittedName>
</protein>
<reference evidence="5" key="1">
    <citation type="submission" date="2019-08" db="EMBL/GenBank/DDBJ databases">
        <authorList>
            <person name="Kucharzyk K."/>
            <person name="Murdoch R.W."/>
            <person name="Higgins S."/>
            <person name="Loffler F."/>
        </authorList>
    </citation>
    <scope>NUCLEOTIDE SEQUENCE</scope>
</reference>
<dbReference type="InterPro" id="IPR049945">
    <property type="entry name" value="AAA_22"/>
</dbReference>
<name>A0A644WDM4_9ZZZZ</name>
<evidence type="ECO:0000256" key="2">
    <source>
        <dbReference type="ARBA" id="ARBA00023125"/>
    </source>
</evidence>
<dbReference type="GO" id="GO:0016887">
    <property type="term" value="F:ATP hydrolysis activity"/>
    <property type="evidence" value="ECO:0007669"/>
    <property type="project" value="InterPro"/>
</dbReference>
<dbReference type="InterPro" id="IPR003593">
    <property type="entry name" value="AAA+_ATPase"/>
</dbReference>
<comment type="caution">
    <text evidence="5">The sequence shown here is derived from an EMBL/GenBank/DDBJ whole genome shotgun (WGS) entry which is preliminary data.</text>
</comment>
<evidence type="ECO:0000256" key="1">
    <source>
        <dbReference type="ARBA" id="ARBA00023015"/>
    </source>
</evidence>
<dbReference type="AlphaFoldDB" id="A0A644WDM4"/>
<organism evidence="5">
    <name type="scientific">bioreactor metagenome</name>
    <dbReference type="NCBI Taxonomy" id="1076179"/>
    <lineage>
        <taxon>unclassified sequences</taxon>
        <taxon>metagenomes</taxon>
        <taxon>ecological metagenomes</taxon>
    </lineage>
</organism>
<dbReference type="SUPFAM" id="SSF52540">
    <property type="entry name" value="P-loop containing nucleoside triphosphate hydrolases"/>
    <property type="match status" value="1"/>
</dbReference>
<evidence type="ECO:0000256" key="3">
    <source>
        <dbReference type="ARBA" id="ARBA00023163"/>
    </source>
</evidence>
<dbReference type="SMART" id="SM00382">
    <property type="entry name" value="AAA"/>
    <property type="match status" value="1"/>
</dbReference>
<dbReference type="InterPro" id="IPR036388">
    <property type="entry name" value="WH-like_DNA-bd_sf"/>
</dbReference>
<gene>
    <name evidence="5" type="primary">malT_6</name>
    <name evidence="5" type="ORF">SDC9_48102</name>
</gene>
<sequence length="826" mass="92998">MVQKNKSKTELHYYSDRLKQKLNDMLSQRSTAVEAPSGCGKTTAVRDFLKAELSQGTPVYWFTATDEMPAAGFRRLCREIDKIDGKAGQRLLKIELPNAATIGEAAEALRSVLCVSETYLVIDNFHLLQNSLMPAFFEALIEHGGEGLHIIIISQVFKRNMLSVITSRSVLFITASDLRLEHEDIRRYFTLTGLQITHDEARGVASYTEGWIIAVYLQLCAFRETGRLYDTPGISALMEHLVWDPFTDEQKTFLLLLSPFDVITIQQACRLLGCGALPEYARQALHNPFIRWDPLEGRYELHSILSGLLVRKRGERGALFENECLLKAGDCCRDEGKTDKALGYYAEAKDYERMLCLDFSGLILEDIGDTPFFILALDIADHCPAGIKSRHILSMLRVAWALLMAGMKESYRALMEELREMPELDSREDNTSLMGEWLLLSSFKAFPNMGEMTAILAEAAQLFHGKCSQVILPTAPWCFGNYSPMAAFHSEPGKADREADALEEYVRLYSKLTNGGGSGADVLFRAELAYHRGNLADVEILAYKSIFLAESKEQSIVQMGATLQLAEVSLHKADAAGWKHAISSMEKAASFPSQNTYIVRSVLDTVRGVLLAELKDTGNIAEWLRAGQYGQRLRLDPMINNAIFVYMMYLMHQGQSARLVATAEILWAQLREQNSFADLLLSLLMAVGYVQMGNRGRADELVEHAAERALPDGLLFPFAAYSWMLQGVSDELIEKKYPEHQKKYNEMKERFGKGWDTVYNDIFPDELPSDLTAREYEVAKLAAKGLRNSEIAEKLVVTESTVRAHMRVIFQKLEIDRRAKLSEMLK</sequence>
<dbReference type="Gene3D" id="3.40.50.300">
    <property type="entry name" value="P-loop containing nucleotide triphosphate hydrolases"/>
    <property type="match status" value="1"/>
</dbReference>
<dbReference type="GO" id="GO:0003677">
    <property type="term" value="F:DNA binding"/>
    <property type="evidence" value="ECO:0007669"/>
    <property type="project" value="UniProtKB-KW"/>
</dbReference>
<dbReference type="Pfam" id="PF00196">
    <property type="entry name" value="GerE"/>
    <property type="match status" value="1"/>
</dbReference>